<dbReference type="InterPro" id="IPR041712">
    <property type="entry name" value="DHPS-like_MBL-fold"/>
</dbReference>
<dbReference type="InterPro" id="IPR001279">
    <property type="entry name" value="Metallo-B-lactamas"/>
</dbReference>
<reference evidence="2 3" key="1">
    <citation type="journal article" date="2010" name="Stand. Genomic Sci.">
        <title>Complete genome sequence of Thermosphaera aggregans type strain (M11TL).</title>
        <authorList>
            <person name="Spring S."/>
            <person name="Rachel R."/>
            <person name="Lapidus A."/>
            <person name="Davenport K."/>
            <person name="Tice H."/>
            <person name="Copeland A."/>
            <person name="Cheng J.F."/>
            <person name="Lucas S."/>
            <person name="Chen F."/>
            <person name="Nolan M."/>
            <person name="Bruce D."/>
            <person name="Goodwin L."/>
            <person name="Pitluck S."/>
            <person name="Ivanova N."/>
            <person name="Mavromatis K."/>
            <person name="Ovchinnikova G."/>
            <person name="Pati A."/>
            <person name="Chen A."/>
            <person name="Palaniappan K."/>
            <person name="Land M."/>
            <person name="Hauser L."/>
            <person name="Chang Y.J."/>
            <person name="Jeffries C.C."/>
            <person name="Brettin T."/>
            <person name="Detter J.C."/>
            <person name="Tapia R."/>
            <person name="Han C."/>
            <person name="Heimerl T."/>
            <person name="Weikl F."/>
            <person name="Brambilla E."/>
            <person name="Goker M."/>
            <person name="Bristow J."/>
            <person name="Eisen J.A."/>
            <person name="Markowitz V."/>
            <person name="Hugenholtz P."/>
            <person name="Kyrpides N.C."/>
            <person name="Klenk H.P."/>
        </authorList>
    </citation>
    <scope>NUCLEOTIDE SEQUENCE [LARGE SCALE GENOMIC DNA]</scope>
    <source>
        <strain evidence="3">DSM 11486 / M11TL</strain>
    </source>
</reference>
<gene>
    <name evidence="2" type="ordered locus">Tagg_0077</name>
</gene>
<accession>D5TZQ9</accession>
<dbReference type="GO" id="GO:0016740">
    <property type="term" value="F:transferase activity"/>
    <property type="evidence" value="ECO:0007669"/>
    <property type="project" value="TreeGrafter"/>
</dbReference>
<proteinExistence type="predicted"/>
<dbReference type="eggNOG" id="arCOG00503">
    <property type="taxonomic scope" value="Archaea"/>
</dbReference>
<dbReference type="PANTHER" id="PTHR13754:SF13">
    <property type="entry name" value="METALLO-BETA-LACTAMASE SUPERFAMILY PROTEIN (AFU_ORTHOLOGUE AFUA_3G07630)"/>
    <property type="match status" value="1"/>
</dbReference>
<evidence type="ECO:0000313" key="2">
    <source>
        <dbReference type="EMBL" id="ADG90359.1"/>
    </source>
</evidence>
<dbReference type="PANTHER" id="PTHR13754">
    <property type="entry name" value="METALLO-BETA-LACTAMASE SUPERFAMILY PROTEIN"/>
    <property type="match status" value="1"/>
</dbReference>
<dbReference type="RefSeq" id="WP_013128952.1">
    <property type="nucleotide sequence ID" value="NC_014160.1"/>
</dbReference>
<sequence>MKVVIVVDDKTDSNIVRARHGLSLLFEKEGFTVLFDMGPDEELLKENMRVLGIDASRIDVAVISHSHSDHYGGFKYISWENPYIKVFIPYGTMDSLGRSLRAHDAIPVEVTRTTQLARDVLVVGPFNGPPTEQYLVFNMGKELLVATGCLHPGVETLEAVASSLGKRIGVLIGGLHLRSAPEEVVKETLNYIVEEVGVDKLVPLHCTGRRALEYLKEKHSSVLVEAGAGSIIEF</sequence>
<protein>
    <submittedName>
        <fullName evidence="2">Beta-lactamase domain protein</fullName>
    </submittedName>
</protein>
<dbReference type="Proteomes" id="UP000002376">
    <property type="component" value="Chromosome"/>
</dbReference>
<dbReference type="SUPFAM" id="SSF56281">
    <property type="entry name" value="Metallo-hydrolase/oxidoreductase"/>
    <property type="match status" value="1"/>
</dbReference>
<dbReference type="HOGENOM" id="CLU_036012_1_0_2"/>
<dbReference type="AlphaFoldDB" id="D5TZQ9"/>
<feature type="domain" description="Metallo-beta-lactamase" evidence="1">
    <location>
        <begin position="20"/>
        <end position="205"/>
    </location>
</feature>
<reference key="3">
    <citation type="submission" date="2010-02" db="EMBL/GenBank/DDBJ databases">
        <title>Complete genome sequence of Thermosphaera aggregans type strain (M11TL).</title>
        <authorList>
            <consortium name="US DOE Joint Genome Institute (JGI-PGF)"/>
            <person name="Spring S."/>
            <person name="Lapidus A."/>
            <person name="Munk C."/>
            <person name="Schroeder M."/>
            <person name="Glavina Del Rio T."/>
            <person name="Tice H."/>
            <person name="Copeland A."/>
            <person name="Cheng J.-F."/>
            <person name="Lucas S."/>
            <person name="Chen F."/>
            <person name="Nolan M."/>
            <person name="Bruce D."/>
            <person name="Goodwin L."/>
            <person name="Pitluck S."/>
            <person name="Ivanova N."/>
            <person name="Mavromatis K."/>
            <person name="Ovchinnikova G."/>
            <person name="Pati A."/>
            <person name="Chen A."/>
            <person name="Palaniappan K."/>
            <person name="Land M."/>
            <person name="Hauser L."/>
            <person name="Chang Y.-J."/>
            <person name="Jeffries C.C."/>
            <person name="Brettin T."/>
            <person name="Detter J.C."/>
            <person name="Tapia R."/>
            <person name="Han C."/>
            <person name="Chain P."/>
            <person name="Heimerl T."/>
            <person name="Weik F."/>
            <person name="Goker M."/>
            <person name="Rachel R."/>
            <person name="Bristow J."/>
            <person name="Eisen J.A."/>
            <person name="Markowitz V."/>
            <person name="Hugenholtz P."/>
            <person name="Kyrpides N.C."/>
            <person name="Klenk H.-P."/>
        </authorList>
    </citation>
    <scope>NUCLEOTIDE SEQUENCE</scope>
    <source>
        <strain>DSM 11486</strain>
    </source>
</reference>
<dbReference type="KEGG" id="tag:Tagg_0077"/>
<dbReference type="GeneID" id="9165086"/>
<dbReference type="InterPro" id="IPR036866">
    <property type="entry name" value="RibonucZ/Hydroxyglut_hydro"/>
</dbReference>
<keyword evidence="3" id="KW-1185">Reference proteome</keyword>
<dbReference type="OrthoDB" id="7773at2157"/>
<dbReference type="Gene3D" id="3.60.15.10">
    <property type="entry name" value="Ribonuclease Z/Hydroxyacylglutathione hydrolase-like"/>
    <property type="match status" value="1"/>
</dbReference>
<evidence type="ECO:0000259" key="1">
    <source>
        <dbReference type="SMART" id="SM00849"/>
    </source>
</evidence>
<dbReference type="STRING" id="633148.Tagg_0077"/>
<name>D5TZQ9_THEAM</name>
<dbReference type="InterPro" id="IPR052926">
    <property type="entry name" value="Metallo-beta-lactamase_dom"/>
</dbReference>
<dbReference type="CDD" id="cd07713">
    <property type="entry name" value="DHPS-like_MBL-fold"/>
    <property type="match status" value="1"/>
</dbReference>
<dbReference type="Pfam" id="PF00753">
    <property type="entry name" value="Lactamase_B"/>
    <property type="match status" value="1"/>
</dbReference>
<evidence type="ECO:0000313" key="3">
    <source>
        <dbReference type="Proteomes" id="UP000002376"/>
    </source>
</evidence>
<dbReference type="EMBL" id="CP001939">
    <property type="protein sequence ID" value="ADG90359.1"/>
    <property type="molecule type" value="Genomic_DNA"/>
</dbReference>
<organism evidence="2 3">
    <name type="scientific">Thermosphaera aggregans (strain DSM 11486 / M11TL)</name>
    <dbReference type="NCBI Taxonomy" id="633148"/>
    <lineage>
        <taxon>Archaea</taxon>
        <taxon>Thermoproteota</taxon>
        <taxon>Thermoprotei</taxon>
        <taxon>Desulfurococcales</taxon>
        <taxon>Desulfurococcaceae</taxon>
        <taxon>Thermosphaera</taxon>
    </lineage>
</organism>
<reference evidence="3" key="2">
    <citation type="journal article" date="2010" name="Stand. Genomic Sci.">
        <title>Complete genome sequence of Thermosphaera aggregans type strain (M11TLT).</title>
        <authorList>
            <person name="Spring S."/>
            <person name="Rachel R."/>
            <person name="Lapidus A."/>
            <person name="Davenport K."/>
            <person name="Tice H."/>
            <person name="Copeland A."/>
            <person name="Cheng J.-F."/>
            <person name="Lucas S."/>
            <person name="Chen F."/>
            <person name="Nolan M."/>
            <person name="Bruce D."/>
            <person name="Goodwin L."/>
            <person name="Pitluck S."/>
            <person name="Ivanova N."/>
            <person name="Mavromatis K."/>
            <person name="Ovchinnikova G."/>
            <person name="Pati A."/>
            <person name="Chen A."/>
            <person name="Palaniappan K."/>
            <person name="Land M."/>
            <person name="Hauser L."/>
            <person name="Chang Y.-J."/>
            <person name="Jeffries C.C."/>
            <person name="Brettin T."/>
            <person name="Detter J.C."/>
            <person name="Tapia R."/>
            <person name="Han C."/>
            <person name="Heimerl T."/>
            <person name="Weikl F."/>
            <person name="Brambilla E."/>
            <person name="Goker M."/>
            <person name="Bristow J."/>
            <person name="Eisen J.A."/>
            <person name="Markowitz V."/>
            <person name="Hugenholtz P."/>
            <person name="Kyrpides N.C."/>
            <person name="Klenk H.-P."/>
        </authorList>
    </citation>
    <scope>NUCLEOTIDE SEQUENCE [LARGE SCALE GENOMIC DNA]</scope>
    <source>
        <strain evidence="3">DSM 11486 / M11TL</strain>
    </source>
</reference>
<dbReference type="SMART" id="SM00849">
    <property type="entry name" value="Lactamase_B"/>
    <property type="match status" value="1"/>
</dbReference>